<dbReference type="SUPFAM" id="SSF82714">
    <property type="entry name" value="Multidrug efflux transporter AcrB TolC docking domain, DN and DC subdomains"/>
    <property type="match status" value="2"/>
</dbReference>
<dbReference type="Gene3D" id="1.20.1640.10">
    <property type="entry name" value="Multidrug efflux transporter AcrB transmembrane domain"/>
    <property type="match status" value="2"/>
</dbReference>
<evidence type="ECO:0000256" key="3">
    <source>
        <dbReference type="ARBA" id="ARBA00022475"/>
    </source>
</evidence>
<keyword evidence="3" id="KW-1003">Cell membrane</keyword>
<dbReference type="PANTHER" id="PTHR32063:SF28">
    <property type="entry name" value="BLR2861 PROTEIN"/>
    <property type="match status" value="1"/>
</dbReference>
<feature type="transmembrane region" description="Helical" evidence="8">
    <location>
        <begin position="944"/>
        <end position="965"/>
    </location>
</feature>
<dbReference type="PANTHER" id="PTHR32063">
    <property type="match status" value="1"/>
</dbReference>
<evidence type="ECO:0000256" key="1">
    <source>
        <dbReference type="ARBA" id="ARBA00004429"/>
    </source>
</evidence>
<feature type="transmembrane region" description="Helical" evidence="8">
    <location>
        <begin position="430"/>
        <end position="450"/>
    </location>
</feature>
<feature type="transmembrane region" description="Helical" evidence="8">
    <location>
        <begin position="873"/>
        <end position="893"/>
    </location>
</feature>
<keyword evidence="7 8" id="KW-0472">Membrane</keyword>
<dbReference type="SUPFAM" id="SSF82693">
    <property type="entry name" value="Multidrug efflux transporter AcrB pore domain, PN1, PN2, PC1 and PC2 subdomains"/>
    <property type="match status" value="3"/>
</dbReference>
<dbReference type="FunFam" id="1.20.1640.10:FF:000001">
    <property type="entry name" value="Efflux pump membrane transporter"/>
    <property type="match status" value="1"/>
</dbReference>
<keyword evidence="2" id="KW-0813">Transport</keyword>
<dbReference type="RefSeq" id="WP_115390600.1">
    <property type="nucleotide sequence ID" value="NZ_JADZHC010000040.1"/>
</dbReference>
<dbReference type="GO" id="GO:0005886">
    <property type="term" value="C:plasma membrane"/>
    <property type="evidence" value="ECO:0007669"/>
    <property type="project" value="UniProtKB-SubCell"/>
</dbReference>
<evidence type="ECO:0000256" key="6">
    <source>
        <dbReference type="ARBA" id="ARBA00022989"/>
    </source>
</evidence>
<dbReference type="NCBIfam" id="NF033617">
    <property type="entry name" value="RND_permease_2"/>
    <property type="match status" value="1"/>
</dbReference>
<evidence type="ECO:0000313" key="9">
    <source>
        <dbReference type="EMBL" id="SUJ14220.1"/>
    </source>
</evidence>
<dbReference type="SUPFAM" id="SSF82866">
    <property type="entry name" value="Multidrug efflux transporter AcrB transmembrane domain"/>
    <property type="match status" value="2"/>
</dbReference>
<dbReference type="Pfam" id="PF00873">
    <property type="entry name" value="ACR_tran"/>
    <property type="match status" value="1"/>
</dbReference>
<feature type="transmembrane region" description="Helical" evidence="8">
    <location>
        <begin position="333"/>
        <end position="352"/>
    </location>
</feature>
<dbReference type="Gene3D" id="3.30.70.1320">
    <property type="entry name" value="Multidrug efflux transporter AcrB pore domain like"/>
    <property type="match status" value="1"/>
</dbReference>
<comment type="subcellular location">
    <subcellularLocation>
        <location evidence="1">Cell inner membrane</location>
        <topology evidence="1">Multi-pass membrane protein</topology>
    </subcellularLocation>
</comment>
<proteinExistence type="predicted"/>
<feature type="transmembrane region" description="Helical" evidence="8">
    <location>
        <begin position="525"/>
        <end position="543"/>
    </location>
</feature>
<evidence type="ECO:0000313" key="10">
    <source>
        <dbReference type="Proteomes" id="UP000254069"/>
    </source>
</evidence>
<organism evidence="9 10">
    <name type="scientific">Shewanella algae</name>
    <dbReference type="NCBI Taxonomy" id="38313"/>
    <lineage>
        <taxon>Bacteria</taxon>
        <taxon>Pseudomonadati</taxon>
        <taxon>Pseudomonadota</taxon>
        <taxon>Gammaproteobacteria</taxon>
        <taxon>Alteromonadales</taxon>
        <taxon>Shewanellaceae</taxon>
        <taxon>Shewanella</taxon>
    </lineage>
</organism>
<keyword evidence="5 8" id="KW-0812">Transmembrane</keyword>
<keyword evidence="10" id="KW-1185">Reference proteome</keyword>
<reference evidence="9 10" key="1">
    <citation type="submission" date="2018-06" db="EMBL/GenBank/DDBJ databases">
        <authorList>
            <consortium name="Pathogen Informatics"/>
            <person name="Doyle S."/>
        </authorList>
    </citation>
    <scope>NUCLEOTIDE SEQUENCE [LARGE SCALE GENOMIC DNA]</scope>
    <source>
        <strain evidence="9 10">NCTC10738</strain>
    </source>
</reference>
<sequence length="1024" mass="110319">MRFTDRFVERPVLALVVSSLILLLGLFSVGKLPVRQYPQLENATISVTTQYPGASAELMQGFVTQVLTQALSSVEGVDFISSSSTQGRSQIQLRMTLNSDSTQALTEVMAKVSAVRYKLPKDAFDPVIERSSGESTAVAYVGFASDSLSIPALTDYLSRVVELRFASITGVAKVQQFGGQQLAVRLWLDSDKLAGRGLTAADVADALRRNNFQAAPGVVKGQFVVANIKVNTDITDVAAFRDLVLKNDGRDLVRLGDVGTVELGAASKESSASMDGQAAVHLGLFATPKGNPLIIVDGIRKQLPEIRKTLPPGVRVELAYENARFIQASIDEVLRTLLEALLIVVLVILLCLGSLRSVLIPIATIPLSMLGAAALMLAFGFSINLLTLLAMVLAIGLVVDDAIVVVENVHRHIEEGKHPVAAALIGAREVAGPVIAMTITLAAVYAPIGLMDGLTGSLFREFAMTLAGAVLVSGIVALTLSPVMSSMLLQPKQSEGRLARAAEHFFERLGDSYGRLLKWSLAHRTLSLGFVLLVMLALPWLYLQPQRELAPTEDQAGVLTAIKAPQHANLEYAEHFNRQLDQIFTRIPETQGTWIINGTDGPAASFGGINLSDWSERSRDASAIQAELQQLAGTIPGSSIFAFQLAPLPGSTGGLPVQMVLRSPGAYPELYQTMEQIKQAARQSGLFVVVDSDLDYNNPVVQLSVDRAKANSLGVRMQDIAESLALLVGENYVNRFAMDGRAYDVIPQSLREQRLSAEELGKQYVRSTDGTLVPLSGLVTLERGVEPNRLSQFGQQNAATLQAIPAPGVSMGQAVAFLEQQLAALPADYSHDWQSDSRQYVHEGNSLAFAFIAALLIIYLVLAAQYESLIDPLIILITVPLSICGALLPLALGLTTLNIYTQIGLVTLIGLISKHGILMVEFANELQQQKQLSRQQAILEAARIRLRPVLMTTAAMVFGLIPMLFASGAGAASRFGLGLVIVSGMLIGTLFTLFILPTIYTLLARDHTRIDERQQQLAPVLQSQ</sequence>
<gene>
    <name evidence="9" type="primary">bepE_3</name>
    <name evidence="9" type="ORF">NCTC10738_04529</name>
</gene>
<feature type="transmembrane region" description="Helical" evidence="8">
    <location>
        <begin position="977"/>
        <end position="1003"/>
    </location>
</feature>
<evidence type="ECO:0000256" key="4">
    <source>
        <dbReference type="ARBA" id="ARBA00022519"/>
    </source>
</evidence>
<accession>A0A380C752</accession>
<evidence type="ECO:0000256" key="8">
    <source>
        <dbReference type="SAM" id="Phobius"/>
    </source>
</evidence>
<evidence type="ECO:0000256" key="5">
    <source>
        <dbReference type="ARBA" id="ARBA00022692"/>
    </source>
</evidence>
<dbReference type="GO" id="GO:0042910">
    <property type="term" value="F:xenobiotic transmembrane transporter activity"/>
    <property type="evidence" value="ECO:0007669"/>
    <property type="project" value="TreeGrafter"/>
</dbReference>
<name>A0A380C752_9GAMM</name>
<dbReference type="EMBL" id="UGYO01000002">
    <property type="protein sequence ID" value="SUJ14220.1"/>
    <property type="molecule type" value="Genomic_DNA"/>
</dbReference>
<dbReference type="Gene3D" id="3.30.2090.10">
    <property type="entry name" value="Multidrug efflux transporter AcrB TolC docking domain, DN and DC subdomains"/>
    <property type="match status" value="2"/>
</dbReference>
<evidence type="ECO:0000256" key="7">
    <source>
        <dbReference type="ARBA" id="ARBA00023136"/>
    </source>
</evidence>
<protein>
    <submittedName>
        <fullName evidence="9">Efflux pump membrane transporter BepE</fullName>
    </submittedName>
</protein>
<dbReference type="PRINTS" id="PR00702">
    <property type="entry name" value="ACRIFLAVINRP"/>
</dbReference>
<dbReference type="InterPro" id="IPR027463">
    <property type="entry name" value="AcrB_DN_DC_subdom"/>
</dbReference>
<keyword evidence="4" id="KW-0997">Cell inner membrane</keyword>
<dbReference type="AlphaFoldDB" id="A0A380C752"/>
<feature type="transmembrane region" description="Helical" evidence="8">
    <location>
        <begin position="847"/>
        <end position="866"/>
    </location>
</feature>
<dbReference type="InterPro" id="IPR001036">
    <property type="entry name" value="Acrflvin-R"/>
</dbReference>
<feature type="transmembrane region" description="Helical" evidence="8">
    <location>
        <begin position="462"/>
        <end position="483"/>
    </location>
</feature>
<dbReference type="Proteomes" id="UP000254069">
    <property type="component" value="Unassembled WGS sequence"/>
</dbReference>
<keyword evidence="6 8" id="KW-1133">Transmembrane helix</keyword>
<evidence type="ECO:0000256" key="2">
    <source>
        <dbReference type="ARBA" id="ARBA00022448"/>
    </source>
</evidence>
<feature type="transmembrane region" description="Helical" evidence="8">
    <location>
        <begin position="12"/>
        <end position="30"/>
    </location>
</feature>
<dbReference type="Gene3D" id="3.30.70.1440">
    <property type="entry name" value="Multidrug efflux transporter AcrB pore domain"/>
    <property type="match status" value="1"/>
</dbReference>
<dbReference type="Gene3D" id="3.30.70.1430">
    <property type="entry name" value="Multidrug efflux transporter AcrB pore domain"/>
    <property type="match status" value="2"/>
</dbReference>